<gene>
    <name evidence="1" type="ORF">AArcS_2436</name>
</gene>
<proteinExistence type="predicted"/>
<accession>A0A897MT08</accession>
<dbReference type="GeneID" id="70685816"/>
<evidence type="ECO:0000313" key="2">
    <source>
        <dbReference type="Proteomes" id="UP000663586"/>
    </source>
</evidence>
<dbReference type="EMBL" id="CP064786">
    <property type="protein sequence ID" value="QSG03632.1"/>
    <property type="molecule type" value="Genomic_DNA"/>
</dbReference>
<dbReference type="Pfam" id="PF24461">
    <property type="entry name" value="DUF7576"/>
    <property type="match status" value="1"/>
</dbReference>
<dbReference type="AlphaFoldDB" id="A0A897MT08"/>
<dbReference type="RefSeq" id="WP_238477680.1">
    <property type="nucleotide sequence ID" value="NZ_CP064786.1"/>
</dbReference>
<dbReference type="KEGG" id="hara:AArcS_2436"/>
<evidence type="ECO:0008006" key="3">
    <source>
        <dbReference type="Google" id="ProtNLM"/>
    </source>
</evidence>
<name>A0A897MT08_9EURY</name>
<dbReference type="Proteomes" id="UP000663586">
    <property type="component" value="Chromosome"/>
</dbReference>
<keyword evidence="2" id="KW-1185">Reference proteome</keyword>
<evidence type="ECO:0000313" key="1">
    <source>
        <dbReference type="EMBL" id="QSG03632.1"/>
    </source>
</evidence>
<dbReference type="InterPro" id="IPR055998">
    <property type="entry name" value="DUF7576"/>
</dbReference>
<organism evidence="1 2">
    <name type="scientific">Natranaeroarchaeum sulfidigenes</name>
    <dbReference type="NCBI Taxonomy" id="2784880"/>
    <lineage>
        <taxon>Archaea</taxon>
        <taxon>Methanobacteriati</taxon>
        <taxon>Methanobacteriota</taxon>
        <taxon>Stenosarchaea group</taxon>
        <taxon>Halobacteria</taxon>
        <taxon>Halobacteriales</taxon>
        <taxon>Natronoarchaeaceae</taxon>
        <taxon>Natranaeroarchaeum</taxon>
    </lineage>
</organism>
<reference evidence="1" key="1">
    <citation type="submission" date="2020-11" db="EMBL/GenBank/DDBJ databases">
        <title>Carbohydrate-dependent, anaerobic sulfur respiration: A novel catabolism in halophilic archaea.</title>
        <authorList>
            <person name="Sorokin D.Y."/>
            <person name="Messina E."/>
            <person name="Smedile F."/>
            <person name="La Cono V."/>
            <person name="Hallsworth J.E."/>
            <person name="Yakimov M.M."/>
        </authorList>
    </citation>
    <scope>NUCLEOTIDE SEQUENCE</scope>
    <source>
        <strain evidence="1">AArc-S</strain>
    </source>
</reference>
<sequence length="60" mass="6653">MTENEHIATTGDDSESTELCAQCGVSIDTSEWHPVVADDGADGELQLYPFCDETCRDEWE</sequence>
<protein>
    <recommendedName>
        <fullName evidence="3">Small CPxCG-related zinc finger protein</fullName>
    </recommendedName>
</protein>